<keyword evidence="3" id="KW-1185">Reference proteome</keyword>
<reference evidence="2" key="1">
    <citation type="submission" date="2019-10" db="EMBL/GenBank/DDBJ databases">
        <title>The sequence and de novo assembly of the wild yak genome.</title>
        <authorList>
            <person name="Liu Y."/>
        </authorList>
    </citation>
    <scope>NUCLEOTIDE SEQUENCE [LARGE SCALE GENOMIC DNA]</scope>
    <source>
        <strain evidence="2">WY2019</strain>
    </source>
</reference>
<sequence length="164" mass="17109">MYSIMQVTDVQLLSESLLIPYVCLPPSLPSPHCRCFVIYIFESPSFVVFAGRSPGTPAAWGFEVCGVCLNLPAWVDAAEDVCRASVWLPLPAGGGAEGGSRSGPVPPGPSVLNGCLVYLPLVTPDPSDDQDVSVLPGGHGPVPPAPTPDQQIPSVVCKRKAAES</sequence>
<evidence type="ECO:0000256" key="1">
    <source>
        <dbReference type="SAM" id="MobiDB-lite"/>
    </source>
</evidence>
<feature type="region of interest" description="Disordered" evidence="1">
    <location>
        <begin position="127"/>
        <end position="164"/>
    </location>
</feature>
<dbReference type="Proteomes" id="UP000322234">
    <property type="component" value="Unassembled WGS sequence"/>
</dbReference>
<accession>A0A6B0RK92</accession>
<evidence type="ECO:0000313" key="3">
    <source>
        <dbReference type="Proteomes" id="UP000322234"/>
    </source>
</evidence>
<comment type="caution">
    <text evidence="2">The sequence shown here is derived from an EMBL/GenBank/DDBJ whole genome shotgun (WGS) entry which is preliminary data.</text>
</comment>
<organism evidence="2 3">
    <name type="scientific">Bos mutus</name>
    <name type="common">wild yak</name>
    <dbReference type="NCBI Taxonomy" id="72004"/>
    <lineage>
        <taxon>Eukaryota</taxon>
        <taxon>Metazoa</taxon>
        <taxon>Chordata</taxon>
        <taxon>Craniata</taxon>
        <taxon>Vertebrata</taxon>
        <taxon>Euteleostomi</taxon>
        <taxon>Mammalia</taxon>
        <taxon>Eutheria</taxon>
        <taxon>Laurasiatheria</taxon>
        <taxon>Artiodactyla</taxon>
        <taxon>Ruminantia</taxon>
        <taxon>Pecora</taxon>
        <taxon>Bovidae</taxon>
        <taxon>Bovinae</taxon>
        <taxon>Bos</taxon>
    </lineage>
</organism>
<dbReference type="AlphaFoldDB" id="A0A6B0RK92"/>
<gene>
    <name evidence="2" type="ORF">E5288_WYG016263</name>
</gene>
<dbReference type="EMBL" id="VBQZ03000064">
    <property type="protein sequence ID" value="MXQ90488.1"/>
    <property type="molecule type" value="Genomic_DNA"/>
</dbReference>
<protein>
    <submittedName>
        <fullName evidence="2">Uncharacterized protein</fullName>
    </submittedName>
</protein>
<name>A0A6B0RK92_9CETA</name>
<proteinExistence type="predicted"/>
<evidence type="ECO:0000313" key="2">
    <source>
        <dbReference type="EMBL" id="MXQ90488.1"/>
    </source>
</evidence>